<dbReference type="CDD" id="cd14014">
    <property type="entry name" value="STKc_PknB_like"/>
    <property type="match status" value="1"/>
</dbReference>
<keyword evidence="5 14" id="KW-0418">Kinase</keyword>
<dbReference type="NCBIfam" id="NF033483">
    <property type="entry name" value="PknB_PASTA_kin"/>
    <property type="match status" value="1"/>
</dbReference>
<evidence type="ECO:0000256" key="9">
    <source>
        <dbReference type="PROSITE-ProRule" id="PRU10141"/>
    </source>
</evidence>
<evidence type="ECO:0000259" key="12">
    <source>
        <dbReference type="PROSITE" id="PS50011"/>
    </source>
</evidence>
<proteinExistence type="predicted"/>
<dbReference type="Pfam" id="PF03793">
    <property type="entry name" value="PASTA"/>
    <property type="match status" value="3"/>
</dbReference>
<comment type="caution">
    <text evidence="14">The sequence shown here is derived from an EMBL/GenBank/DDBJ whole genome shotgun (WGS) entry which is preliminary data.</text>
</comment>
<dbReference type="InterPro" id="IPR017441">
    <property type="entry name" value="Protein_kinase_ATP_BS"/>
</dbReference>
<dbReference type="PANTHER" id="PTHR43289">
    <property type="entry name" value="MITOGEN-ACTIVATED PROTEIN KINASE KINASE KINASE 20-RELATED"/>
    <property type="match status" value="1"/>
</dbReference>
<dbReference type="InterPro" id="IPR008271">
    <property type="entry name" value="Ser/Thr_kinase_AS"/>
</dbReference>
<dbReference type="CDD" id="cd06577">
    <property type="entry name" value="PASTA_pknB"/>
    <property type="match status" value="3"/>
</dbReference>
<dbReference type="SMART" id="SM00220">
    <property type="entry name" value="S_TKc"/>
    <property type="match status" value="1"/>
</dbReference>
<evidence type="ECO:0000313" key="15">
    <source>
        <dbReference type="Proteomes" id="UP001596142"/>
    </source>
</evidence>
<dbReference type="PROSITE" id="PS51178">
    <property type="entry name" value="PASTA"/>
    <property type="match status" value="2"/>
</dbReference>
<evidence type="ECO:0000256" key="1">
    <source>
        <dbReference type="ARBA" id="ARBA00012513"/>
    </source>
</evidence>
<keyword evidence="11" id="KW-1133">Transmembrane helix</keyword>
<dbReference type="InterPro" id="IPR011009">
    <property type="entry name" value="Kinase-like_dom_sf"/>
</dbReference>
<keyword evidence="6 9" id="KW-0067">ATP-binding</keyword>
<feature type="compositionally biased region" description="Low complexity" evidence="10">
    <location>
        <begin position="316"/>
        <end position="325"/>
    </location>
</feature>
<dbReference type="PROSITE" id="PS00107">
    <property type="entry name" value="PROTEIN_KINASE_ATP"/>
    <property type="match status" value="1"/>
</dbReference>
<gene>
    <name evidence="14" type="primary">pknB</name>
    <name evidence="14" type="ORF">ACFPU1_05340</name>
</gene>
<dbReference type="Gene3D" id="2.60.40.2560">
    <property type="match status" value="1"/>
</dbReference>
<evidence type="ECO:0000256" key="10">
    <source>
        <dbReference type="SAM" id="MobiDB-lite"/>
    </source>
</evidence>
<keyword evidence="2" id="KW-0723">Serine/threonine-protein kinase</keyword>
<evidence type="ECO:0000256" key="8">
    <source>
        <dbReference type="ARBA" id="ARBA00048679"/>
    </source>
</evidence>
<dbReference type="EC" id="2.7.11.1" evidence="1"/>
<evidence type="ECO:0000259" key="13">
    <source>
        <dbReference type="PROSITE" id="PS51178"/>
    </source>
</evidence>
<keyword evidence="15" id="KW-1185">Reference proteome</keyword>
<evidence type="ECO:0000313" key="14">
    <source>
        <dbReference type="EMBL" id="MFC5712196.1"/>
    </source>
</evidence>
<evidence type="ECO:0000256" key="6">
    <source>
        <dbReference type="ARBA" id="ARBA00022840"/>
    </source>
</evidence>
<evidence type="ECO:0000256" key="7">
    <source>
        <dbReference type="ARBA" id="ARBA00047899"/>
    </source>
</evidence>
<evidence type="ECO:0000256" key="2">
    <source>
        <dbReference type="ARBA" id="ARBA00022527"/>
    </source>
</evidence>
<dbReference type="Gene3D" id="1.10.510.10">
    <property type="entry name" value="Transferase(Phosphotransferase) domain 1"/>
    <property type="match status" value="1"/>
</dbReference>
<name>A0ABW0YKL2_9BACI</name>
<keyword evidence="3" id="KW-0808">Transferase</keyword>
<comment type="catalytic activity">
    <reaction evidence="8">
        <text>L-seryl-[protein] + ATP = O-phospho-L-seryl-[protein] + ADP + H(+)</text>
        <dbReference type="Rhea" id="RHEA:17989"/>
        <dbReference type="Rhea" id="RHEA-COMP:9863"/>
        <dbReference type="Rhea" id="RHEA-COMP:11604"/>
        <dbReference type="ChEBI" id="CHEBI:15378"/>
        <dbReference type="ChEBI" id="CHEBI:29999"/>
        <dbReference type="ChEBI" id="CHEBI:30616"/>
        <dbReference type="ChEBI" id="CHEBI:83421"/>
        <dbReference type="ChEBI" id="CHEBI:456216"/>
        <dbReference type="EC" id="2.7.11.1"/>
    </reaction>
</comment>
<feature type="region of interest" description="Disordered" evidence="10">
    <location>
        <begin position="569"/>
        <end position="604"/>
    </location>
</feature>
<sequence length="687" mass="76379">MAGLIGKRINERYQIHALIGGGGMAHVYKATDMILEREVAVKVLQPQFVNDEEFIRRFHREAQAATSLFHPNIVDIYDVGEEEDLYYIVMEYIDGSTLKEYIQQQGPLPVNKVINIMSSVLSAIVHAHANQIIHRDIKPHNILIDKHGDAKVTDFGIARAASAATITHTNSVLGSVHYLSPEQARGGTVTAKSDIYSLGIVLFEMVTGEVPFNGESAVSIAIKQLQEPLPFAKELRPDLPQSIENVIIQATAKDPFHRYGSVQDMNEDLSTALWPERQSESRYIAPADDEEATKAVPVIKDTTENMGETKVAGTEKGPAPSASASNPPPAPAKGKKKKKWVLPIVLFFVILAGSFATAFTVIPGWLMVQDVDVPNLEGLTLEEAEEELQEAGLTGNVERVYDEEVEEGFVIRQRPQAGSTVKVESQVNVFVSQGREMIEMPDVTGLAREEAETLLEDFENVEFSSVETTDTPLNVIVEQDPVAGEELIADETNVQLTYSVPAEVSIPNLRGETMETINNYLESEGLAGRFEEEHSDLYDEGRVIDHDPGPYERIQVGDEILFIMSLGPEEEEQEDAIDEEEQEELREEEAVDEEDSEDSEENEVTEEVEAVIPIEMSEEEMEEGVTFDVRLTYEDATTSEPAVFVEETISESRTYQIPLIVTPEEEGSYTLYIDDEEIQSNSFTYGD</sequence>
<dbReference type="Proteomes" id="UP001596142">
    <property type="component" value="Unassembled WGS sequence"/>
</dbReference>
<keyword evidence="11" id="KW-0812">Transmembrane</keyword>
<feature type="domain" description="Protein kinase" evidence="12">
    <location>
        <begin position="13"/>
        <end position="273"/>
    </location>
</feature>
<reference evidence="15" key="1">
    <citation type="journal article" date="2019" name="Int. J. Syst. Evol. Microbiol.">
        <title>The Global Catalogue of Microorganisms (GCM) 10K type strain sequencing project: providing services to taxonomists for standard genome sequencing and annotation.</title>
        <authorList>
            <consortium name="The Broad Institute Genomics Platform"/>
            <consortium name="The Broad Institute Genome Sequencing Center for Infectious Disease"/>
            <person name="Wu L."/>
            <person name="Ma J."/>
        </authorList>
    </citation>
    <scope>NUCLEOTIDE SEQUENCE [LARGE SCALE GENOMIC DNA]</scope>
    <source>
        <strain evidence="15">CECT 7184</strain>
    </source>
</reference>
<dbReference type="PROSITE" id="PS00108">
    <property type="entry name" value="PROTEIN_KINASE_ST"/>
    <property type="match status" value="1"/>
</dbReference>
<feature type="region of interest" description="Disordered" evidence="10">
    <location>
        <begin position="300"/>
        <end position="335"/>
    </location>
</feature>
<feature type="domain" description="PASTA" evidence="13">
    <location>
        <begin position="367"/>
        <end position="433"/>
    </location>
</feature>
<feature type="domain" description="PASTA" evidence="13">
    <location>
        <begin position="434"/>
        <end position="500"/>
    </location>
</feature>
<organism evidence="14 15">
    <name type="scientific">Thalassorhabdus alkalitolerans</name>
    <dbReference type="NCBI Taxonomy" id="2282697"/>
    <lineage>
        <taxon>Bacteria</taxon>
        <taxon>Bacillati</taxon>
        <taxon>Bacillota</taxon>
        <taxon>Bacilli</taxon>
        <taxon>Bacillales</taxon>
        <taxon>Bacillaceae</taxon>
        <taxon>Thalassorhabdus</taxon>
    </lineage>
</organism>
<protein>
    <recommendedName>
        <fullName evidence="1">non-specific serine/threonine protein kinase</fullName>
        <ecNumber evidence="1">2.7.11.1</ecNumber>
    </recommendedName>
</protein>
<dbReference type="PROSITE" id="PS50011">
    <property type="entry name" value="PROTEIN_KINASE_DOM"/>
    <property type="match status" value="1"/>
</dbReference>
<dbReference type="Pfam" id="PF00069">
    <property type="entry name" value="Pkinase"/>
    <property type="match status" value="1"/>
</dbReference>
<comment type="catalytic activity">
    <reaction evidence="7">
        <text>L-threonyl-[protein] + ATP = O-phospho-L-threonyl-[protein] + ADP + H(+)</text>
        <dbReference type="Rhea" id="RHEA:46608"/>
        <dbReference type="Rhea" id="RHEA-COMP:11060"/>
        <dbReference type="Rhea" id="RHEA-COMP:11605"/>
        <dbReference type="ChEBI" id="CHEBI:15378"/>
        <dbReference type="ChEBI" id="CHEBI:30013"/>
        <dbReference type="ChEBI" id="CHEBI:30616"/>
        <dbReference type="ChEBI" id="CHEBI:61977"/>
        <dbReference type="ChEBI" id="CHEBI:456216"/>
        <dbReference type="EC" id="2.7.11.1"/>
    </reaction>
</comment>
<dbReference type="InterPro" id="IPR000719">
    <property type="entry name" value="Prot_kinase_dom"/>
</dbReference>
<keyword evidence="4 9" id="KW-0547">Nucleotide-binding</keyword>
<evidence type="ECO:0000256" key="11">
    <source>
        <dbReference type="SAM" id="Phobius"/>
    </source>
</evidence>
<dbReference type="Gene3D" id="3.30.200.20">
    <property type="entry name" value="Phosphorylase Kinase, domain 1"/>
    <property type="match status" value="1"/>
</dbReference>
<evidence type="ECO:0000256" key="5">
    <source>
        <dbReference type="ARBA" id="ARBA00022777"/>
    </source>
</evidence>
<evidence type="ECO:0000256" key="3">
    <source>
        <dbReference type="ARBA" id="ARBA00022679"/>
    </source>
</evidence>
<dbReference type="RefSeq" id="WP_385939268.1">
    <property type="nucleotide sequence ID" value="NZ_JBHSOZ010000003.1"/>
</dbReference>
<keyword evidence="11" id="KW-0472">Membrane</keyword>
<dbReference type="SMART" id="SM00740">
    <property type="entry name" value="PASTA"/>
    <property type="match status" value="3"/>
</dbReference>
<dbReference type="GO" id="GO:0016301">
    <property type="term" value="F:kinase activity"/>
    <property type="evidence" value="ECO:0007669"/>
    <property type="project" value="UniProtKB-KW"/>
</dbReference>
<dbReference type="InterPro" id="IPR005543">
    <property type="entry name" value="PASTA_dom"/>
</dbReference>
<dbReference type="PANTHER" id="PTHR43289:SF34">
    <property type="entry name" value="SERINE_THREONINE-PROTEIN KINASE YBDM-RELATED"/>
    <property type="match status" value="1"/>
</dbReference>
<dbReference type="Gene3D" id="3.30.10.20">
    <property type="match status" value="3"/>
</dbReference>
<feature type="binding site" evidence="9">
    <location>
        <position position="42"/>
    </location>
    <ligand>
        <name>ATP</name>
        <dbReference type="ChEBI" id="CHEBI:30616"/>
    </ligand>
</feature>
<dbReference type="SUPFAM" id="SSF56112">
    <property type="entry name" value="Protein kinase-like (PK-like)"/>
    <property type="match status" value="1"/>
</dbReference>
<accession>A0ABW0YKL2</accession>
<dbReference type="EMBL" id="JBHSOZ010000003">
    <property type="protein sequence ID" value="MFC5712196.1"/>
    <property type="molecule type" value="Genomic_DNA"/>
</dbReference>
<feature type="transmembrane region" description="Helical" evidence="11">
    <location>
        <begin position="340"/>
        <end position="366"/>
    </location>
</feature>
<evidence type="ECO:0000256" key="4">
    <source>
        <dbReference type="ARBA" id="ARBA00022741"/>
    </source>
</evidence>